<dbReference type="PANTHER" id="PTHR36460:SF1">
    <property type="entry name" value="UPF0132 DOMAIN PROTEIN (AFU_ORTHOLOGUE AFUA_3G10255)"/>
    <property type="match status" value="1"/>
</dbReference>
<feature type="transmembrane region" description="Helical" evidence="6">
    <location>
        <begin position="719"/>
        <end position="740"/>
    </location>
</feature>
<sequence length="765" mass="85117">MSPGREHLGTRRCVGHFTITQEQLADLGGAWRDLVREIERDIRPKWLSGEWFRTTRYPYTLYFRPNITDTTFRNEQHLRGGMTPKDFLISGPFHRMVIYEPNFVQLDLDLRLLQKQLGDEVSPIILAGAITEYPLEMWVRSLDRPHHELLQWKERSVSHFMDRKLSRLATQWRNKETGVPPDSLAINRWHQEFQENKEHIAKDARNWGDDIQAHCAAIEERLRQGARDVETRGRSLFESGVHQLRPEWSRESPGEVHTLPSDILDHCRRLNTSVDSKPHGGVGYPSLPPSPDPLSKSSISWSELVGSVLLVWVLYHLVRLFFRIHPVQRIPGEHLDWSRSLGHSQPQSGRGVHGVDSTGVSSHPSTKGRSIKTTSATIGNATTATMDRPQSTASDDHGTGPTLQANTLQDPLGLPADGTALTGQWSHLRDILVHFPILILLVTVLEMNHYSTLLSGYLLAVFGCGALLYIMAGRFTSYSPLPDDSSDRPTGRASDFAQESVRTSRTQSPLSETMSGGYRSYQNSPSFAVQVHQTSDDETEERAGFIRNKKLANGKQPAHHAEDDGGSDYGGSESAGFYQNRYDQPSPSQQALFQSSAAVSGASYQAGGGGGSDGYFAGSSGAGYGRGLPLDSSSTDEDGYYGRQEGGRGMVRVNRYETSLPLRADIEAALAYPFGCVSGVVLLILEQKNDYVRFHAWQSCLFSTVALLALVLVGLISTFLYWVLLLLFIGALLALTYRAYRDGSTLDRYFIPHIGPYADAWVNSE</sequence>
<gene>
    <name evidence="7" type="ORF">IWQ62_005242</name>
</gene>
<keyword evidence="3 6" id="KW-1133">Transmembrane helix</keyword>
<feature type="compositionally biased region" description="Polar residues" evidence="5">
    <location>
        <begin position="581"/>
        <end position="594"/>
    </location>
</feature>
<keyword evidence="4 6" id="KW-0472">Membrane</keyword>
<dbReference type="Proteomes" id="UP001150925">
    <property type="component" value="Unassembled WGS sequence"/>
</dbReference>
<dbReference type="EMBL" id="JANBPY010002072">
    <property type="protein sequence ID" value="KAJ1956726.1"/>
    <property type="molecule type" value="Genomic_DNA"/>
</dbReference>
<keyword evidence="2 6" id="KW-0812">Transmembrane</keyword>
<dbReference type="GO" id="GO:0016020">
    <property type="term" value="C:membrane"/>
    <property type="evidence" value="ECO:0007669"/>
    <property type="project" value="UniProtKB-SubCell"/>
</dbReference>
<feature type="transmembrane region" description="Helical" evidence="6">
    <location>
        <begin position="694"/>
        <end position="713"/>
    </location>
</feature>
<feature type="region of interest" description="Disordered" evidence="5">
    <location>
        <begin position="482"/>
        <end position="517"/>
    </location>
</feature>
<evidence type="ECO:0000313" key="8">
    <source>
        <dbReference type="Proteomes" id="UP001150925"/>
    </source>
</evidence>
<dbReference type="AlphaFoldDB" id="A0A9W8DZU8"/>
<comment type="caution">
    <text evidence="7">The sequence shown here is derived from an EMBL/GenBank/DDBJ whole genome shotgun (WGS) entry which is preliminary data.</text>
</comment>
<dbReference type="PANTHER" id="PTHR36460">
    <property type="entry name" value="UPF0132 DOMAIN PROTEIN (AFU_ORTHOLOGUE AFUA_3G10255)"/>
    <property type="match status" value="1"/>
</dbReference>
<feature type="region of interest" description="Disordered" evidence="5">
    <location>
        <begin position="340"/>
        <end position="411"/>
    </location>
</feature>
<accession>A0A9W8DZU8</accession>
<comment type="subcellular location">
    <subcellularLocation>
        <location evidence="1">Membrane</location>
        <topology evidence="1">Multi-pass membrane protein</topology>
    </subcellularLocation>
</comment>
<dbReference type="OrthoDB" id="5546837at2759"/>
<protein>
    <submittedName>
        <fullName evidence="7">Uncharacterized protein</fullName>
    </submittedName>
</protein>
<proteinExistence type="predicted"/>
<evidence type="ECO:0000256" key="6">
    <source>
        <dbReference type="SAM" id="Phobius"/>
    </source>
</evidence>
<evidence type="ECO:0000256" key="5">
    <source>
        <dbReference type="SAM" id="MobiDB-lite"/>
    </source>
</evidence>
<feature type="transmembrane region" description="Helical" evidence="6">
    <location>
        <begin position="431"/>
        <end position="448"/>
    </location>
</feature>
<feature type="region of interest" description="Disordered" evidence="5">
    <location>
        <begin position="548"/>
        <end position="594"/>
    </location>
</feature>
<keyword evidence="8" id="KW-1185">Reference proteome</keyword>
<feature type="compositionally biased region" description="Polar residues" evidence="5">
    <location>
        <begin position="358"/>
        <end position="393"/>
    </location>
</feature>
<feature type="compositionally biased region" description="Polar residues" evidence="5">
    <location>
        <begin position="500"/>
        <end position="517"/>
    </location>
</feature>
<organism evidence="7 8">
    <name type="scientific">Dispira parvispora</name>
    <dbReference type="NCBI Taxonomy" id="1520584"/>
    <lineage>
        <taxon>Eukaryota</taxon>
        <taxon>Fungi</taxon>
        <taxon>Fungi incertae sedis</taxon>
        <taxon>Zoopagomycota</taxon>
        <taxon>Kickxellomycotina</taxon>
        <taxon>Dimargaritomycetes</taxon>
        <taxon>Dimargaritales</taxon>
        <taxon>Dimargaritaceae</taxon>
        <taxon>Dispira</taxon>
    </lineage>
</organism>
<feature type="region of interest" description="Disordered" evidence="5">
    <location>
        <begin position="272"/>
        <end position="296"/>
    </location>
</feature>
<evidence type="ECO:0000256" key="1">
    <source>
        <dbReference type="ARBA" id="ARBA00004141"/>
    </source>
</evidence>
<evidence type="ECO:0000313" key="7">
    <source>
        <dbReference type="EMBL" id="KAJ1956726.1"/>
    </source>
</evidence>
<feature type="transmembrane region" description="Helical" evidence="6">
    <location>
        <begin position="454"/>
        <end position="472"/>
    </location>
</feature>
<name>A0A9W8DZU8_9FUNG</name>
<reference evidence="7" key="1">
    <citation type="submission" date="2022-07" db="EMBL/GenBank/DDBJ databases">
        <title>Phylogenomic reconstructions and comparative analyses of Kickxellomycotina fungi.</title>
        <authorList>
            <person name="Reynolds N.K."/>
            <person name="Stajich J.E."/>
            <person name="Barry K."/>
            <person name="Grigoriev I.V."/>
            <person name="Crous P."/>
            <person name="Smith M.E."/>
        </authorList>
    </citation>
    <scope>NUCLEOTIDE SEQUENCE</scope>
    <source>
        <strain evidence="7">RSA 1196</strain>
    </source>
</reference>
<evidence type="ECO:0000256" key="2">
    <source>
        <dbReference type="ARBA" id="ARBA00022692"/>
    </source>
</evidence>
<evidence type="ECO:0000256" key="3">
    <source>
        <dbReference type="ARBA" id="ARBA00022989"/>
    </source>
</evidence>
<evidence type="ECO:0000256" key="4">
    <source>
        <dbReference type="ARBA" id="ARBA00023136"/>
    </source>
</evidence>